<accession>A0A481YUI6</accession>
<reference evidence="1" key="1">
    <citation type="journal article" date="2019" name="MBio">
        <title>Virus Genomes from Deep Sea Sediments Expand the Ocean Megavirome and Support Independent Origins of Viral Gigantism.</title>
        <authorList>
            <person name="Backstrom D."/>
            <person name="Yutin N."/>
            <person name="Jorgensen S.L."/>
            <person name="Dharamshi J."/>
            <person name="Homa F."/>
            <person name="Zaremba-Niedwiedzka K."/>
            <person name="Spang A."/>
            <person name="Wolf Y.I."/>
            <person name="Koonin E.V."/>
            <person name="Ettema T.J."/>
        </authorList>
    </citation>
    <scope>NUCLEOTIDE SEQUENCE</scope>
</reference>
<proteinExistence type="predicted"/>
<gene>
    <name evidence="1" type="ORF">LCMAC102_02300</name>
</gene>
<protein>
    <submittedName>
        <fullName evidence="1">Uncharacterized protein</fullName>
    </submittedName>
</protein>
<evidence type="ECO:0000313" key="1">
    <source>
        <dbReference type="EMBL" id="QBK86435.1"/>
    </source>
</evidence>
<sequence>MYLRQKKIIYQTGKMKLSIDNFIQSLKMSTIIRFVDRDGHILSNKQALNKMRSIRSVTIKFYYKTDSHSIIIEYYAKSKKIIINSKVLEILPKHKFNDQQLEIYNDCINDRYDDYIARIKGTLAFFRFGNWIDGNIVFTELMDTFIISIIKNASLEGSMFKVDCTTNILTNVVNGRKCDLPTEYELANTDFFKIINNL</sequence>
<name>A0A481YUI6_9VIRU</name>
<dbReference type="EMBL" id="MK500334">
    <property type="protein sequence ID" value="QBK86435.1"/>
    <property type="molecule type" value="Genomic_DNA"/>
</dbReference>
<organism evidence="1">
    <name type="scientific">Marseillevirus LCMAC102</name>
    <dbReference type="NCBI Taxonomy" id="2506603"/>
    <lineage>
        <taxon>Viruses</taxon>
        <taxon>Varidnaviria</taxon>
        <taxon>Bamfordvirae</taxon>
        <taxon>Nucleocytoviricota</taxon>
        <taxon>Megaviricetes</taxon>
        <taxon>Pimascovirales</taxon>
        <taxon>Pimascovirales incertae sedis</taxon>
        <taxon>Marseilleviridae</taxon>
    </lineage>
</organism>